<sequence length="315" mass="34761">MNKNFSALLTSACVTALCIGSAAAQQTNPADGADAGKDSPLSFEISAGAEYDSNVSVAAIDTNTGAGDFAAVLDAGIDFETELGSDTEFNLGYNFSQSLHDQFTNFDIQTHFASAGISHDFGAFDAGGAYRYAYSRLGGAGFLTLQQFSPYVSTFLAKKVFVRAAYTYSDKNFKNRIDRDSTVHAGGADVYFFADGVRRFFVVGYKYEDENAFDPQFDFQANHFKARFTQRFPVGSRDAKLKLGWRYEMRNYSSITPSIGAIRDDDRHRFQAEVEIPITDIVFGNIEYEYSNYSSNLPSADYNQNLVSARLGARF</sequence>
<reference evidence="1" key="1">
    <citation type="submission" date="2018-06" db="EMBL/GenBank/DDBJ databases">
        <authorList>
            <person name="Zhirakovskaya E."/>
        </authorList>
    </citation>
    <scope>NUCLEOTIDE SEQUENCE</scope>
</reference>
<evidence type="ECO:0000313" key="1">
    <source>
        <dbReference type="EMBL" id="VAW04881.1"/>
    </source>
</evidence>
<dbReference type="AlphaFoldDB" id="A0A3B0SF52"/>
<organism evidence="1">
    <name type="scientific">hydrothermal vent metagenome</name>
    <dbReference type="NCBI Taxonomy" id="652676"/>
    <lineage>
        <taxon>unclassified sequences</taxon>
        <taxon>metagenomes</taxon>
        <taxon>ecological metagenomes</taxon>
    </lineage>
</organism>
<gene>
    <name evidence="1" type="ORF">MNBD_ALPHA05-988</name>
</gene>
<dbReference type="EMBL" id="UOEH01000452">
    <property type="protein sequence ID" value="VAW04881.1"/>
    <property type="molecule type" value="Genomic_DNA"/>
</dbReference>
<proteinExistence type="predicted"/>
<accession>A0A3B0SF52</accession>
<evidence type="ECO:0008006" key="2">
    <source>
        <dbReference type="Google" id="ProtNLM"/>
    </source>
</evidence>
<protein>
    <recommendedName>
        <fullName evidence="2">DUF560 domain-containing protein</fullName>
    </recommendedName>
</protein>
<name>A0A3B0SF52_9ZZZZ</name>